<evidence type="ECO:0000313" key="3">
    <source>
        <dbReference type="EMBL" id="RXK34741.1"/>
    </source>
</evidence>
<dbReference type="EMBL" id="SDIL01000200">
    <property type="protein sequence ID" value="RXK34741.1"/>
    <property type="molecule type" value="Genomic_DNA"/>
</dbReference>
<protein>
    <submittedName>
        <fullName evidence="3">Uncharacterized protein</fullName>
    </submittedName>
</protein>
<keyword evidence="4" id="KW-1185">Reference proteome</keyword>
<name>A0A4Q1BF77_TREME</name>
<feature type="compositionally biased region" description="Polar residues" evidence="1">
    <location>
        <begin position="1"/>
        <end position="21"/>
    </location>
</feature>
<accession>A0A4Q1BF77</accession>
<sequence length="69" mass="7719">MPPAPVNTTRRTIQRNPQTGSPADPKEYKKWALAMVNNPATTRMYNYQVTGGVILLFALSGWITYMAAF</sequence>
<keyword evidence="2" id="KW-0472">Membrane</keyword>
<evidence type="ECO:0000256" key="1">
    <source>
        <dbReference type="SAM" id="MobiDB-lite"/>
    </source>
</evidence>
<dbReference type="InParanoid" id="A0A4Q1BF77"/>
<dbReference type="AlphaFoldDB" id="A0A4Q1BF77"/>
<feature type="region of interest" description="Disordered" evidence="1">
    <location>
        <begin position="1"/>
        <end position="25"/>
    </location>
</feature>
<evidence type="ECO:0000313" key="4">
    <source>
        <dbReference type="Proteomes" id="UP000289152"/>
    </source>
</evidence>
<keyword evidence="2" id="KW-1133">Transmembrane helix</keyword>
<proteinExistence type="predicted"/>
<comment type="caution">
    <text evidence="3">The sequence shown here is derived from an EMBL/GenBank/DDBJ whole genome shotgun (WGS) entry which is preliminary data.</text>
</comment>
<evidence type="ECO:0000256" key="2">
    <source>
        <dbReference type="SAM" id="Phobius"/>
    </source>
</evidence>
<keyword evidence="2" id="KW-0812">Transmembrane</keyword>
<dbReference type="Proteomes" id="UP000289152">
    <property type="component" value="Unassembled WGS sequence"/>
</dbReference>
<reference evidence="3 4" key="1">
    <citation type="submission" date="2016-06" db="EMBL/GenBank/DDBJ databases">
        <title>Evolution of pathogenesis and genome organization in the Tremellales.</title>
        <authorList>
            <person name="Cuomo C."/>
            <person name="Litvintseva A."/>
            <person name="Heitman J."/>
            <person name="Chen Y."/>
            <person name="Sun S."/>
            <person name="Springer D."/>
            <person name="Dromer F."/>
            <person name="Young S."/>
            <person name="Zeng Q."/>
            <person name="Chapman S."/>
            <person name="Gujja S."/>
            <person name="Saif S."/>
            <person name="Birren B."/>
        </authorList>
    </citation>
    <scope>NUCLEOTIDE SEQUENCE [LARGE SCALE GENOMIC DNA]</scope>
    <source>
        <strain evidence="3 4">ATCC 28783</strain>
    </source>
</reference>
<gene>
    <name evidence="3" type="ORF">M231_08002</name>
</gene>
<feature type="transmembrane region" description="Helical" evidence="2">
    <location>
        <begin position="45"/>
        <end position="68"/>
    </location>
</feature>
<organism evidence="3 4">
    <name type="scientific">Tremella mesenterica</name>
    <name type="common">Jelly fungus</name>
    <dbReference type="NCBI Taxonomy" id="5217"/>
    <lineage>
        <taxon>Eukaryota</taxon>
        <taxon>Fungi</taxon>
        <taxon>Dikarya</taxon>
        <taxon>Basidiomycota</taxon>
        <taxon>Agaricomycotina</taxon>
        <taxon>Tremellomycetes</taxon>
        <taxon>Tremellales</taxon>
        <taxon>Tremellaceae</taxon>
        <taxon>Tremella</taxon>
    </lineage>
</organism>